<gene>
    <name evidence="4" type="ORF">FHP08_08620</name>
</gene>
<dbReference type="RefSeq" id="WP_147704042.1">
    <property type="nucleotide sequence ID" value="NZ_VDUY01000003.1"/>
</dbReference>
<dbReference type="InterPro" id="IPR029044">
    <property type="entry name" value="Nucleotide-diphossugar_trans"/>
</dbReference>
<dbReference type="OrthoDB" id="5298793at2"/>
<feature type="domain" description="MobA-like NTP transferase" evidence="3">
    <location>
        <begin position="6"/>
        <end position="167"/>
    </location>
</feature>
<evidence type="ECO:0000313" key="5">
    <source>
        <dbReference type="Proteomes" id="UP000321548"/>
    </source>
</evidence>
<dbReference type="InterPro" id="IPR025877">
    <property type="entry name" value="MobA-like_NTP_Trfase"/>
</dbReference>
<feature type="region of interest" description="Disordered" evidence="2">
    <location>
        <begin position="182"/>
        <end position="204"/>
    </location>
</feature>
<dbReference type="Gene3D" id="3.90.550.10">
    <property type="entry name" value="Spore Coat Polysaccharide Biosynthesis Protein SpsA, Chain A"/>
    <property type="match status" value="1"/>
</dbReference>
<dbReference type="SUPFAM" id="SSF53448">
    <property type="entry name" value="Nucleotide-diphospho-sugar transferases"/>
    <property type="match status" value="1"/>
</dbReference>
<evidence type="ECO:0000313" key="4">
    <source>
        <dbReference type="EMBL" id="TXL66129.1"/>
    </source>
</evidence>
<sequence length="204" mass="20875">MSDVCALVLAAGEGRRFDPTGDAWKLAAPLADGRPVLRAACEALVGIADEIVVVCGSRCELAEAILAGLPVRLVACPDAGLGMGASLRHGVSETRPRLGWLVALGDMPFVSPGTHAAVRARLLAGAAIARPVFEGRPGHPVAFSADQRPALLAIGDESGAARLLRDRADLLETVPCEDPGCVADVDRPSDIPAALPSASPPRAG</sequence>
<organism evidence="4 5">
    <name type="scientific">Zeimonas arvi</name>
    <dbReference type="NCBI Taxonomy" id="2498847"/>
    <lineage>
        <taxon>Bacteria</taxon>
        <taxon>Pseudomonadati</taxon>
        <taxon>Pseudomonadota</taxon>
        <taxon>Betaproteobacteria</taxon>
        <taxon>Burkholderiales</taxon>
        <taxon>Burkholderiaceae</taxon>
        <taxon>Zeimonas</taxon>
    </lineage>
</organism>
<dbReference type="Proteomes" id="UP000321548">
    <property type="component" value="Unassembled WGS sequence"/>
</dbReference>
<dbReference type="PANTHER" id="PTHR43777:SF1">
    <property type="entry name" value="MOLYBDENUM COFACTOR CYTIDYLYLTRANSFERASE"/>
    <property type="match status" value="1"/>
</dbReference>
<dbReference type="EMBL" id="VDUY01000003">
    <property type="protein sequence ID" value="TXL66129.1"/>
    <property type="molecule type" value="Genomic_DNA"/>
</dbReference>
<name>A0A5C8NY15_9BURK</name>
<accession>A0A5C8NY15</accession>
<dbReference type="GO" id="GO:0016779">
    <property type="term" value="F:nucleotidyltransferase activity"/>
    <property type="evidence" value="ECO:0007669"/>
    <property type="project" value="UniProtKB-ARBA"/>
</dbReference>
<feature type="compositionally biased region" description="Low complexity" evidence="2">
    <location>
        <begin position="190"/>
        <end position="204"/>
    </location>
</feature>
<keyword evidence="5" id="KW-1185">Reference proteome</keyword>
<protein>
    <submittedName>
        <fullName evidence="4">Nucleotidyltransferase family protein</fullName>
    </submittedName>
</protein>
<proteinExistence type="predicted"/>
<keyword evidence="4" id="KW-0808">Transferase</keyword>
<evidence type="ECO:0000259" key="3">
    <source>
        <dbReference type="Pfam" id="PF12804"/>
    </source>
</evidence>
<evidence type="ECO:0000256" key="2">
    <source>
        <dbReference type="SAM" id="MobiDB-lite"/>
    </source>
</evidence>
<dbReference type="CDD" id="cd04182">
    <property type="entry name" value="GT_2_like_f"/>
    <property type="match status" value="1"/>
</dbReference>
<dbReference type="PANTHER" id="PTHR43777">
    <property type="entry name" value="MOLYBDENUM COFACTOR CYTIDYLYLTRANSFERASE"/>
    <property type="match status" value="1"/>
</dbReference>
<evidence type="ECO:0000256" key="1">
    <source>
        <dbReference type="ARBA" id="ARBA00022842"/>
    </source>
</evidence>
<comment type="caution">
    <text evidence="4">The sequence shown here is derived from an EMBL/GenBank/DDBJ whole genome shotgun (WGS) entry which is preliminary data.</text>
</comment>
<dbReference type="AlphaFoldDB" id="A0A5C8NY15"/>
<reference evidence="4 5" key="1">
    <citation type="submission" date="2019-06" db="EMBL/GenBank/DDBJ databases">
        <title>Quisquiliibacterium sp. nov., isolated from a maize field.</title>
        <authorList>
            <person name="Lin S.-Y."/>
            <person name="Tsai C.-F."/>
            <person name="Young C.-C."/>
        </authorList>
    </citation>
    <scope>NUCLEOTIDE SEQUENCE [LARGE SCALE GENOMIC DNA]</scope>
    <source>
        <strain evidence="4 5">CC-CFT501</strain>
    </source>
</reference>
<keyword evidence="1" id="KW-0460">Magnesium</keyword>
<dbReference type="Pfam" id="PF12804">
    <property type="entry name" value="NTP_transf_3"/>
    <property type="match status" value="1"/>
</dbReference>